<gene>
    <name evidence="1" type="ORF">D9N54_19855</name>
</gene>
<reference evidence="1" key="1">
    <citation type="submission" date="2018-10" db="EMBL/GenBank/DDBJ databases">
        <authorList>
            <consortium name="PulseNet: The National Subtyping Network for Foodborne Disease Surveillance"/>
            <person name="Tarr C.L."/>
            <person name="Trees E."/>
            <person name="Katz L.S."/>
            <person name="Carleton-Romer H.A."/>
            <person name="Stroika S."/>
            <person name="Kucerova Z."/>
            <person name="Roache K.F."/>
            <person name="Sabol A.L."/>
            <person name="Besser J."/>
            <person name="Gerner-Smidt P."/>
        </authorList>
    </citation>
    <scope>NUCLEOTIDE SEQUENCE</scope>
    <source>
        <strain evidence="1">PNUSAS056738</strain>
    </source>
</reference>
<sequence length="161" mass="17855">MMLALGMFVFERRTMPYQSMRHSKDYRWVSNDRVGKPPAYQFLGEGETSIQLAGTLYPAITGGRISLRAVELMADEGRAWPLIEGTGNILGMYIVDKVSTTHTEFFSDGAARKIYFTLSLKRVDESLAAMFGDLNKQANELLGTAGKLTDKLQDMFGGLTA</sequence>
<dbReference type="Pfam" id="PF06995">
    <property type="entry name" value="Phage_P2_GpU"/>
    <property type="match status" value="1"/>
</dbReference>
<evidence type="ECO:0000313" key="1">
    <source>
        <dbReference type="EMBL" id="EAN2043073.1"/>
    </source>
</evidence>
<dbReference type="InterPro" id="IPR009734">
    <property type="entry name" value="Myoviridae_GpU"/>
</dbReference>
<accession>A0A5T3EJQ7</accession>
<name>A0A5T3EJQ7_SALER</name>
<comment type="caution">
    <text evidence="1">The sequence shown here is derived from an EMBL/GenBank/DDBJ whole genome shotgun (WGS) entry which is preliminary data.</text>
</comment>
<dbReference type="EMBL" id="AACXJM010000045">
    <property type="protein sequence ID" value="EAN2043073.1"/>
    <property type="molecule type" value="Genomic_DNA"/>
</dbReference>
<organism evidence="1">
    <name type="scientific">Salmonella enterica</name>
    <name type="common">Salmonella choleraesuis</name>
    <dbReference type="NCBI Taxonomy" id="28901"/>
    <lineage>
        <taxon>Bacteria</taxon>
        <taxon>Pseudomonadati</taxon>
        <taxon>Pseudomonadota</taxon>
        <taxon>Gammaproteobacteria</taxon>
        <taxon>Enterobacterales</taxon>
        <taxon>Enterobacteriaceae</taxon>
        <taxon>Salmonella</taxon>
    </lineage>
</organism>
<dbReference type="PIRSF" id="PIRSF029208">
    <property type="entry name" value="Phage_tail_GPU"/>
    <property type="match status" value="1"/>
</dbReference>
<dbReference type="AlphaFoldDB" id="A0A5T3EJQ7"/>
<proteinExistence type="predicted"/>
<dbReference type="InterPro" id="IPR016912">
    <property type="entry name" value="Phage_P2_GpU"/>
</dbReference>
<protein>
    <submittedName>
        <fullName evidence="1">Phage tail protein</fullName>
    </submittedName>
</protein>